<gene>
    <name evidence="1" type="ORF">K460DRAFT_398087</name>
</gene>
<dbReference type="EMBL" id="ML976618">
    <property type="protein sequence ID" value="KAF1841977.1"/>
    <property type="molecule type" value="Genomic_DNA"/>
</dbReference>
<dbReference type="GeneID" id="63853438"/>
<reference evidence="1" key="1">
    <citation type="submission" date="2020-01" db="EMBL/GenBank/DDBJ databases">
        <authorList>
            <consortium name="DOE Joint Genome Institute"/>
            <person name="Haridas S."/>
            <person name="Albert R."/>
            <person name="Binder M."/>
            <person name="Bloem J."/>
            <person name="Labutti K."/>
            <person name="Salamov A."/>
            <person name="Andreopoulos B."/>
            <person name="Baker S.E."/>
            <person name="Barry K."/>
            <person name="Bills G."/>
            <person name="Bluhm B.H."/>
            <person name="Cannon C."/>
            <person name="Castanera R."/>
            <person name="Culley D.E."/>
            <person name="Daum C."/>
            <person name="Ezra D."/>
            <person name="Gonzalez J.B."/>
            <person name="Henrissat B."/>
            <person name="Kuo A."/>
            <person name="Liang C."/>
            <person name="Lipzen A."/>
            <person name="Lutzoni F."/>
            <person name="Magnuson J."/>
            <person name="Mondo S."/>
            <person name="Nolan M."/>
            <person name="Ohm R."/>
            <person name="Pangilinan J."/>
            <person name="Park H.-J."/>
            <person name="Ramirez L."/>
            <person name="Alfaro M."/>
            <person name="Sun H."/>
            <person name="Tritt A."/>
            <person name="Yoshinaga Y."/>
            <person name="Zwiers L.-H."/>
            <person name="Turgeon B.G."/>
            <person name="Goodwin S.B."/>
            <person name="Spatafora J.W."/>
            <person name="Crous P.W."/>
            <person name="Grigoriev I.V."/>
        </authorList>
    </citation>
    <scope>NUCLEOTIDE SEQUENCE</scope>
    <source>
        <strain evidence="1">CBS 394.84</strain>
    </source>
</reference>
<dbReference type="AlphaFoldDB" id="A0A9P4GAP6"/>
<proteinExistence type="predicted"/>
<dbReference type="RefSeq" id="XP_040784540.1">
    <property type="nucleotide sequence ID" value="XM_040936187.1"/>
</dbReference>
<comment type="caution">
    <text evidence="1">The sequence shown here is derived from an EMBL/GenBank/DDBJ whole genome shotgun (WGS) entry which is preliminary data.</text>
</comment>
<dbReference type="OrthoDB" id="3766406at2759"/>
<accession>A0A9P4GAP6</accession>
<name>A0A9P4GAP6_9PLEO</name>
<evidence type="ECO:0000313" key="1">
    <source>
        <dbReference type="EMBL" id="KAF1841977.1"/>
    </source>
</evidence>
<organism evidence="1 2">
    <name type="scientific">Cucurbitaria berberidis CBS 394.84</name>
    <dbReference type="NCBI Taxonomy" id="1168544"/>
    <lineage>
        <taxon>Eukaryota</taxon>
        <taxon>Fungi</taxon>
        <taxon>Dikarya</taxon>
        <taxon>Ascomycota</taxon>
        <taxon>Pezizomycotina</taxon>
        <taxon>Dothideomycetes</taxon>
        <taxon>Pleosporomycetidae</taxon>
        <taxon>Pleosporales</taxon>
        <taxon>Pleosporineae</taxon>
        <taxon>Cucurbitariaceae</taxon>
        <taxon>Cucurbitaria</taxon>
    </lineage>
</organism>
<keyword evidence="2" id="KW-1185">Reference proteome</keyword>
<evidence type="ECO:0000313" key="2">
    <source>
        <dbReference type="Proteomes" id="UP000800039"/>
    </source>
</evidence>
<sequence>MAGLSASGSAFVLDTFSGPNCDRVVQTDVNVWDHTCATWPEGFQSFKIKTRGGATQKAYFFGPDNCGSIPGAVGSGFVGADSKDYTLGRCYAFNVQQDCSSIVDCLGEEAWKEKISPSSERFTGLSVYDKAQSSITVPLFCIGEIGVLGYHPHKQREKTMKTPQLGHLGGRILLFGPQRINRKRKLPEKGQENAHEYEHEDAHDGNKVGYAVGRGREDGEFALGREGAEASAGAGTAKQETIRMQSGRAGPHYLAYIPPPVYLQAPKIILNQHSSIRSLTLSPPTQILLRAMAQWLCRRFERLFRQPSPPSDLGRFALPAEIILMITSHLDGLSTTFLAFTCRDLYSLCTPGQLVLTPAERTQLLQYLEDNIADAYFCRYCGTLHRWHGYWSHPILRWISEHTPRQHGGDDIYFSPFIQIPFSHAHLVMKRHFRGCEHGPLPTFLDKQTHTEYHRNGVKQSSARHARIVHDQLLVITKIIISQRERDSKSLRENIKHTCRPICWHLYASRDPLLTQSPKLAIQADTPEASPLSDDSTRSCPICHTDYSINVFWQGQSEGYVVEICIYSQLGSCRSPLDWSWLTMACPRTDERFRVELDERFGPGSVRRLWHEADGHPVLPDAKWIDMFEELLVMFRRRGMGLHQSFSSDHPAIRLRDRSYGYNYAYELWNRPLSWHIPRK</sequence>
<dbReference type="Proteomes" id="UP000800039">
    <property type="component" value="Unassembled WGS sequence"/>
</dbReference>
<evidence type="ECO:0008006" key="3">
    <source>
        <dbReference type="Google" id="ProtNLM"/>
    </source>
</evidence>
<protein>
    <recommendedName>
        <fullName evidence="3">F-box domain-containing protein</fullName>
    </recommendedName>
</protein>